<dbReference type="SUPFAM" id="SSF56935">
    <property type="entry name" value="Porins"/>
    <property type="match status" value="1"/>
</dbReference>
<sequence>MGGEEIVVTARLRGEKLMDVPVAVSALSAADIQKNNAADLTKIGELTPTVIVSNYKVNGGGSIAIRGISSSPGQIGFEQAVSVSIDGVQTSTGRVAMLGFFDLQQVEVMKGPQALFFGKNSPAGVIALTSAGPTRSLEAGGRLTYETIADEKVAEAYVSGPISDTLGFRVAGKYRDMGGWLHNNAQPIANPFYTAAQPASSAVVPGRAKKKVGDSDLLGRITLRFEPDPAFSAEAKLFAFRGKDQGAGAYSQNIGPCSGGLPRSFGVADPYGDCRLDDQTSYGGIAPGVAAGLPRAGGDGTPRGLVHAYVGSLTLHRDFDKVKLTSITGYIHYDYFNLSALDQTVYGGLIVLDDSSLGSFSQEVRAITDLDGPINFLFGGYYQSSKDKLYNDTAIRNDISYNPANGRYDSYEKVASLNGRTYSLFGQATWNLAEAVELAAGARWTHERKTTRNQNIYGRTTGVGAFNTANTVFPGSTDPTPGILAGKFKDSNVSPEVTLSWHPDRQSTIYAAYKTGYKSGGFGLTSPMAANTTIGDIDFDSEKVAGVELGAKGELFDRRLRLTSALFLYDYKNLQVTTYDATLIRYIINNAGKVKQRGFEIEGDFKVSSQLKLHGALAYVHNRLKNYTGQCYAYTIPAASAQTAAAPSGCSFVLNANGGRLLTAAGTPVLQQVNDGRPPARSPDWAGNGGFDFTAPIGSDLELGVTGDAFYSSSYYASENYSPASIQKAFWRFNASLRIGEPSGRWQISLIGRNLTNKFYKLYAADRTGGASLPLIPGEQRAVSARPREIAIQTSVRF</sequence>
<keyword evidence="3" id="KW-1134">Transmembrane beta strand</keyword>
<evidence type="ECO:0000313" key="14">
    <source>
        <dbReference type="EMBL" id="QTH20063.1"/>
    </source>
</evidence>
<evidence type="ECO:0000256" key="2">
    <source>
        <dbReference type="ARBA" id="ARBA00022448"/>
    </source>
</evidence>
<evidence type="ECO:0000256" key="11">
    <source>
        <dbReference type="RuleBase" id="RU003357"/>
    </source>
</evidence>
<feature type="domain" description="TonB-dependent receptor plug" evidence="13">
    <location>
        <begin position="17"/>
        <end position="125"/>
    </location>
</feature>
<dbReference type="GO" id="GO:0006826">
    <property type="term" value="P:iron ion transport"/>
    <property type="evidence" value="ECO:0007669"/>
    <property type="project" value="UniProtKB-KW"/>
</dbReference>
<evidence type="ECO:0000256" key="3">
    <source>
        <dbReference type="ARBA" id="ARBA00022452"/>
    </source>
</evidence>
<dbReference type="EMBL" id="CP059319">
    <property type="protein sequence ID" value="QTH20063.1"/>
    <property type="molecule type" value="Genomic_DNA"/>
</dbReference>
<dbReference type="Pfam" id="PF00593">
    <property type="entry name" value="TonB_dep_Rec_b-barrel"/>
    <property type="match status" value="1"/>
</dbReference>
<keyword evidence="10" id="KW-0998">Cell outer membrane</keyword>
<evidence type="ECO:0000256" key="7">
    <source>
        <dbReference type="ARBA" id="ARBA00023065"/>
    </source>
</evidence>
<evidence type="ECO:0000256" key="10">
    <source>
        <dbReference type="ARBA" id="ARBA00023237"/>
    </source>
</evidence>
<dbReference type="PANTHER" id="PTHR32552">
    <property type="entry name" value="FERRICHROME IRON RECEPTOR-RELATED"/>
    <property type="match status" value="1"/>
</dbReference>
<keyword evidence="14" id="KW-0675">Receptor</keyword>
<keyword evidence="4" id="KW-0410">Iron transport</keyword>
<evidence type="ECO:0000259" key="12">
    <source>
        <dbReference type="Pfam" id="PF00593"/>
    </source>
</evidence>
<dbReference type="Proteomes" id="UP000664914">
    <property type="component" value="Chromosome"/>
</dbReference>
<dbReference type="InterPro" id="IPR000531">
    <property type="entry name" value="Beta-barrel_TonB"/>
</dbReference>
<organism evidence="14 15">
    <name type="scientific">Rhizorhabdus wittichii</name>
    <dbReference type="NCBI Taxonomy" id="160791"/>
    <lineage>
        <taxon>Bacteria</taxon>
        <taxon>Pseudomonadati</taxon>
        <taxon>Pseudomonadota</taxon>
        <taxon>Alphaproteobacteria</taxon>
        <taxon>Sphingomonadales</taxon>
        <taxon>Sphingomonadaceae</taxon>
        <taxon>Rhizorhabdus</taxon>
    </lineage>
</organism>
<gene>
    <name evidence="14" type="ORF">HRJ34_17080</name>
</gene>
<dbReference type="InterPro" id="IPR036942">
    <property type="entry name" value="Beta-barrel_TonB_sf"/>
</dbReference>
<keyword evidence="6" id="KW-0408">Iron</keyword>
<accession>A0A975CZV6</accession>
<reference evidence="14" key="2">
    <citation type="submission" date="2021-04" db="EMBL/GenBank/DDBJ databases">
        <title>Isolation and genomic analysis of the ibuprofen-degrading bacterium Sphingomonas strain MPO218.</title>
        <authorList>
            <person name="Aulestia M."/>
            <person name="Flores A."/>
            <person name="Mangas E.L."/>
            <person name="Perez-Pulido A.J."/>
            <person name="Santero E."/>
            <person name="Camacho E.M."/>
        </authorList>
    </citation>
    <scope>NUCLEOTIDE SEQUENCE</scope>
    <source>
        <strain evidence="14">MPO218</strain>
    </source>
</reference>
<name>A0A975CZV6_9SPHN</name>
<evidence type="ECO:0000256" key="8">
    <source>
        <dbReference type="ARBA" id="ARBA00023077"/>
    </source>
</evidence>
<keyword evidence="9 11" id="KW-0472">Membrane</keyword>
<dbReference type="GO" id="GO:0009279">
    <property type="term" value="C:cell outer membrane"/>
    <property type="evidence" value="ECO:0007669"/>
    <property type="project" value="UniProtKB-SubCell"/>
</dbReference>
<evidence type="ECO:0000256" key="4">
    <source>
        <dbReference type="ARBA" id="ARBA00022496"/>
    </source>
</evidence>
<proteinExistence type="inferred from homology"/>
<keyword evidence="7" id="KW-0406">Ion transport</keyword>
<evidence type="ECO:0000256" key="1">
    <source>
        <dbReference type="ARBA" id="ARBA00004571"/>
    </source>
</evidence>
<dbReference type="Pfam" id="PF07715">
    <property type="entry name" value="Plug"/>
    <property type="match status" value="1"/>
</dbReference>
<comment type="similarity">
    <text evidence="11">Belongs to the TonB-dependent receptor family.</text>
</comment>
<evidence type="ECO:0000313" key="15">
    <source>
        <dbReference type="Proteomes" id="UP000664914"/>
    </source>
</evidence>
<keyword evidence="5" id="KW-0812">Transmembrane</keyword>
<evidence type="ECO:0000256" key="6">
    <source>
        <dbReference type="ARBA" id="ARBA00023004"/>
    </source>
</evidence>
<keyword evidence="2" id="KW-0813">Transport</keyword>
<dbReference type="InterPro" id="IPR012910">
    <property type="entry name" value="Plug_dom"/>
</dbReference>
<dbReference type="Gene3D" id="2.40.170.20">
    <property type="entry name" value="TonB-dependent receptor, beta-barrel domain"/>
    <property type="match status" value="1"/>
</dbReference>
<reference evidence="14" key="1">
    <citation type="submission" date="2020-07" db="EMBL/GenBank/DDBJ databases">
        <authorList>
            <person name="Camacho E."/>
        </authorList>
    </citation>
    <scope>NUCLEOTIDE SEQUENCE</scope>
    <source>
        <strain evidence="14">MPO218</strain>
    </source>
</reference>
<evidence type="ECO:0000256" key="5">
    <source>
        <dbReference type="ARBA" id="ARBA00022692"/>
    </source>
</evidence>
<evidence type="ECO:0000259" key="13">
    <source>
        <dbReference type="Pfam" id="PF07715"/>
    </source>
</evidence>
<feature type="domain" description="TonB-dependent receptor-like beta-barrel" evidence="12">
    <location>
        <begin position="298"/>
        <end position="755"/>
    </location>
</feature>
<evidence type="ECO:0000256" key="9">
    <source>
        <dbReference type="ARBA" id="ARBA00023136"/>
    </source>
</evidence>
<dbReference type="PANTHER" id="PTHR32552:SF81">
    <property type="entry name" value="TONB-DEPENDENT OUTER MEMBRANE RECEPTOR"/>
    <property type="match status" value="1"/>
</dbReference>
<comment type="subcellular location">
    <subcellularLocation>
        <location evidence="1">Cell outer membrane</location>
        <topology evidence="1">Multi-pass membrane protein</topology>
    </subcellularLocation>
</comment>
<protein>
    <submittedName>
        <fullName evidence="14">TonB-dependent receptor</fullName>
    </submittedName>
</protein>
<keyword evidence="8 11" id="KW-0798">TonB box</keyword>
<dbReference type="InterPro" id="IPR039426">
    <property type="entry name" value="TonB-dep_rcpt-like"/>
</dbReference>
<dbReference type="AlphaFoldDB" id="A0A975CZV6"/>